<sequence>MGFPVGYPELLFPKLLIHLILFLNLLRRLIHGTLSAAGIGHLLEPDLPWPDPYPYAQPPPDLASASAIFIQEILPVVLIDELLQGEGEMDRRPVADFCAVCLYQFEAREEVRRLRNCRHVFHRGCIDRWMDHDQRTCPLCRTTLIPEEMQDAFDRVRAAGESDSYPFGEFDSYPNFSISPPPSSS</sequence>
<keyword evidence="7" id="KW-1185">Reference proteome</keyword>
<evidence type="ECO:0000256" key="3">
    <source>
        <dbReference type="ARBA" id="ARBA00022833"/>
    </source>
</evidence>
<dbReference type="InterPro" id="IPR013083">
    <property type="entry name" value="Znf_RING/FYVE/PHD"/>
</dbReference>
<protein>
    <submittedName>
        <fullName evidence="6">E3 ubiquitin-protein ligase RHA2B</fullName>
    </submittedName>
</protein>
<evidence type="ECO:0000313" key="6">
    <source>
        <dbReference type="EMBL" id="KAK8916357.1"/>
    </source>
</evidence>
<dbReference type="GO" id="GO:0061630">
    <property type="term" value="F:ubiquitin protein ligase activity"/>
    <property type="evidence" value="ECO:0007669"/>
    <property type="project" value="TreeGrafter"/>
</dbReference>
<dbReference type="GO" id="GO:0016567">
    <property type="term" value="P:protein ubiquitination"/>
    <property type="evidence" value="ECO:0007669"/>
    <property type="project" value="TreeGrafter"/>
</dbReference>
<dbReference type="Proteomes" id="UP001418222">
    <property type="component" value="Unassembled WGS sequence"/>
</dbReference>
<gene>
    <name evidence="6" type="primary">RHA2B</name>
    <name evidence="6" type="ORF">KSP39_PZI022895</name>
</gene>
<dbReference type="PROSITE" id="PS50089">
    <property type="entry name" value="ZF_RING_2"/>
    <property type="match status" value="1"/>
</dbReference>
<evidence type="ECO:0000259" key="5">
    <source>
        <dbReference type="PROSITE" id="PS50089"/>
    </source>
</evidence>
<evidence type="ECO:0000256" key="4">
    <source>
        <dbReference type="PROSITE-ProRule" id="PRU00175"/>
    </source>
</evidence>
<dbReference type="AlphaFoldDB" id="A0AAP0AV82"/>
<dbReference type="InterPro" id="IPR001841">
    <property type="entry name" value="Znf_RING"/>
</dbReference>
<feature type="domain" description="RING-type" evidence="5">
    <location>
        <begin position="98"/>
        <end position="141"/>
    </location>
</feature>
<dbReference type="Pfam" id="PF13639">
    <property type="entry name" value="zf-RING_2"/>
    <property type="match status" value="1"/>
</dbReference>
<organism evidence="6 7">
    <name type="scientific">Platanthera zijinensis</name>
    <dbReference type="NCBI Taxonomy" id="2320716"/>
    <lineage>
        <taxon>Eukaryota</taxon>
        <taxon>Viridiplantae</taxon>
        <taxon>Streptophyta</taxon>
        <taxon>Embryophyta</taxon>
        <taxon>Tracheophyta</taxon>
        <taxon>Spermatophyta</taxon>
        <taxon>Magnoliopsida</taxon>
        <taxon>Liliopsida</taxon>
        <taxon>Asparagales</taxon>
        <taxon>Orchidaceae</taxon>
        <taxon>Orchidoideae</taxon>
        <taxon>Orchideae</taxon>
        <taxon>Orchidinae</taxon>
        <taxon>Platanthera</taxon>
    </lineage>
</organism>
<dbReference type="EMBL" id="JBBWWQ010000020">
    <property type="protein sequence ID" value="KAK8916357.1"/>
    <property type="molecule type" value="Genomic_DNA"/>
</dbReference>
<keyword evidence="3" id="KW-0862">Zinc</keyword>
<dbReference type="PANTHER" id="PTHR45969:SF33">
    <property type="entry name" value="RING ZINC FINGER PROTEIN-RELATED"/>
    <property type="match status" value="1"/>
</dbReference>
<dbReference type="PANTHER" id="PTHR45969">
    <property type="entry name" value="RING ZINC FINGER PROTEIN-RELATED"/>
    <property type="match status" value="1"/>
</dbReference>
<proteinExistence type="predicted"/>
<name>A0AAP0AV82_9ASPA</name>
<keyword evidence="2 4" id="KW-0863">Zinc-finger</keyword>
<evidence type="ECO:0000313" key="7">
    <source>
        <dbReference type="Proteomes" id="UP001418222"/>
    </source>
</evidence>
<keyword evidence="1" id="KW-0479">Metal-binding</keyword>
<dbReference type="Gene3D" id="3.30.40.10">
    <property type="entry name" value="Zinc/RING finger domain, C3HC4 (zinc finger)"/>
    <property type="match status" value="1"/>
</dbReference>
<evidence type="ECO:0000256" key="2">
    <source>
        <dbReference type="ARBA" id="ARBA00022771"/>
    </source>
</evidence>
<comment type="caution">
    <text evidence="6">The sequence shown here is derived from an EMBL/GenBank/DDBJ whole genome shotgun (WGS) entry which is preliminary data.</text>
</comment>
<dbReference type="SMART" id="SM00184">
    <property type="entry name" value="RING"/>
    <property type="match status" value="1"/>
</dbReference>
<dbReference type="SUPFAM" id="SSF57850">
    <property type="entry name" value="RING/U-box"/>
    <property type="match status" value="1"/>
</dbReference>
<dbReference type="GO" id="GO:0008270">
    <property type="term" value="F:zinc ion binding"/>
    <property type="evidence" value="ECO:0007669"/>
    <property type="project" value="UniProtKB-KW"/>
</dbReference>
<evidence type="ECO:0000256" key="1">
    <source>
        <dbReference type="ARBA" id="ARBA00022723"/>
    </source>
</evidence>
<reference evidence="6 7" key="1">
    <citation type="journal article" date="2022" name="Nat. Plants">
        <title>Genomes of leafy and leafless Platanthera orchids illuminate the evolution of mycoheterotrophy.</title>
        <authorList>
            <person name="Li M.H."/>
            <person name="Liu K.W."/>
            <person name="Li Z."/>
            <person name="Lu H.C."/>
            <person name="Ye Q.L."/>
            <person name="Zhang D."/>
            <person name="Wang J.Y."/>
            <person name="Li Y.F."/>
            <person name="Zhong Z.M."/>
            <person name="Liu X."/>
            <person name="Yu X."/>
            <person name="Liu D.K."/>
            <person name="Tu X.D."/>
            <person name="Liu B."/>
            <person name="Hao Y."/>
            <person name="Liao X.Y."/>
            <person name="Jiang Y.T."/>
            <person name="Sun W.H."/>
            <person name="Chen J."/>
            <person name="Chen Y.Q."/>
            <person name="Ai Y."/>
            <person name="Zhai J.W."/>
            <person name="Wu S.S."/>
            <person name="Zhou Z."/>
            <person name="Hsiao Y.Y."/>
            <person name="Wu W.L."/>
            <person name="Chen Y.Y."/>
            <person name="Lin Y.F."/>
            <person name="Hsu J.L."/>
            <person name="Li C.Y."/>
            <person name="Wang Z.W."/>
            <person name="Zhao X."/>
            <person name="Zhong W.Y."/>
            <person name="Ma X.K."/>
            <person name="Ma L."/>
            <person name="Huang J."/>
            <person name="Chen G.Z."/>
            <person name="Huang M.Z."/>
            <person name="Huang L."/>
            <person name="Peng D.H."/>
            <person name="Luo Y.B."/>
            <person name="Zou S.Q."/>
            <person name="Chen S.P."/>
            <person name="Lan S."/>
            <person name="Tsai W.C."/>
            <person name="Van de Peer Y."/>
            <person name="Liu Z.J."/>
        </authorList>
    </citation>
    <scope>NUCLEOTIDE SEQUENCE [LARGE SCALE GENOMIC DNA]</scope>
    <source>
        <strain evidence="6">Lor287</strain>
    </source>
</reference>
<accession>A0AAP0AV82</accession>